<organism evidence="1">
    <name type="scientific">Hyperionvirus sp</name>
    <dbReference type="NCBI Taxonomy" id="2487770"/>
    <lineage>
        <taxon>Viruses</taxon>
        <taxon>Varidnaviria</taxon>
        <taxon>Bamfordvirae</taxon>
        <taxon>Nucleocytoviricota</taxon>
        <taxon>Megaviricetes</taxon>
        <taxon>Imitervirales</taxon>
        <taxon>Mimiviridae</taxon>
        <taxon>Klosneuvirinae</taxon>
    </lineage>
</organism>
<name>A0A3G5A994_9VIRU</name>
<reference evidence="1" key="1">
    <citation type="submission" date="2018-10" db="EMBL/GenBank/DDBJ databases">
        <title>Hidden diversity of soil giant viruses.</title>
        <authorList>
            <person name="Schulz F."/>
            <person name="Alteio L."/>
            <person name="Goudeau D."/>
            <person name="Ryan E.M."/>
            <person name="Malmstrom R.R."/>
            <person name="Blanchard J."/>
            <person name="Woyke T."/>
        </authorList>
    </citation>
    <scope>NUCLEOTIDE SEQUENCE</scope>
    <source>
        <strain evidence="1">HYV1</strain>
    </source>
</reference>
<evidence type="ECO:0000313" key="1">
    <source>
        <dbReference type="EMBL" id="AYV83846.1"/>
    </source>
</evidence>
<gene>
    <name evidence="1" type="ORF">Hyperionvirus12_43</name>
</gene>
<sequence>MGSLLLANKSAKGKYLTVMITPKVEVKTNTFTVPVIVSVCKTGTCRWDYTGMIDYYLIKVIAPYNSKEQFVIKEVSDLVSDSIVEHYHQYLQPKEAETKDNITVDLSMASYGMIKAAGTDAGNVIVDLAAKTPTITWVSKIPTKAAFTDIFNVKT</sequence>
<dbReference type="EMBL" id="MK072394">
    <property type="protein sequence ID" value="AYV83846.1"/>
    <property type="molecule type" value="Genomic_DNA"/>
</dbReference>
<protein>
    <submittedName>
        <fullName evidence="1">Uncharacterized protein</fullName>
    </submittedName>
</protein>
<accession>A0A3G5A994</accession>
<proteinExistence type="predicted"/>